<protein>
    <recommendedName>
        <fullName evidence="4">Concanavalin A-like lectin/glucanase superfamily protein</fullName>
    </recommendedName>
</protein>
<dbReference type="AlphaFoldDB" id="A0A9X4BJI8"/>
<name>A0A9X4BJI8_9GAMM</name>
<dbReference type="EMBL" id="JAOVZO020000020">
    <property type="protein sequence ID" value="MDC8015131.1"/>
    <property type="molecule type" value="Genomic_DNA"/>
</dbReference>
<evidence type="ECO:0008006" key="4">
    <source>
        <dbReference type="Google" id="ProtNLM"/>
    </source>
</evidence>
<dbReference type="Gene3D" id="2.60.120.560">
    <property type="entry name" value="Exo-inulinase, domain 1"/>
    <property type="match status" value="1"/>
</dbReference>
<evidence type="ECO:0000313" key="3">
    <source>
        <dbReference type="Proteomes" id="UP001139971"/>
    </source>
</evidence>
<feature type="signal peptide" evidence="1">
    <location>
        <begin position="1"/>
        <end position="22"/>
    </location>
</feature>
<comment type="caution">
    <text evidence="2">The sequence shown here is derived from an EMBL/GenBank/DDBJ whole genome shotgun (WGS) entry which is preliminary data.</text>
</comment>
<evidence type="ECO:0000313" key="2">
    <source>
        <dbReference type="EMBL" id="MDC8015131.1"/>
    </source>
</evidence>
<keyword evidence="1" id="KW-0732">Signal</keyword>
<sequence length="211" mass="21898">MQTAFRRLAAALFALAAVPALAAPVFSDDFSRKTSGWPNMQATRDSDLGFAVYTDTGRYQLTPVHDHTFGFIAAPKQSAGGNVRIETDLFLYAGIGRGAAGVACRYRDAKNFYAFLARGDAGVVIAKVKDGEATVLAQGRVPTVMPGAVDTRLTAECSGDALRLTAKGGGSIGARDAEFAGGASGLVVIGEKLAGTSGMFDDFVLTDLGAH</sequence>
<evidence type="ECO:0000256" key="1">
    <source>
        <dbReference type="SAM" id="SignalP"/>
    </source>
</evidence>
<organism evidence="2 3">
    <name type="scientific">Tahibacter soli</name>
    <dbReference type="NCBI Taxonomy" id="2983605"/>
    <lineage>
        <taxon>Bacteria</taxon>
        <taxon>Pseudomonadati</taxon>
        <taxon>Pseudomonadota</taxon>
        <taxon>Gammaproteobacteria</taxon>
        <taxon>Lysobacterales</taxon>
        <taxon>Rhodanobacteraceae</taxon>
        <taxon>Tahibacter</taxon>
    </lineage>
</organism>
<dbReference type="RefSeq" id="WP_263544153.1">
    <property type="nucleotide sequence ID" value="NZ_JAOVZO020000020.1"/>
</dbReference>
<reference evidence="2" key="1">
    <citation type="submission" date="2023-02" db="EMBL/GenBank/DDBJ databases">
        <title>Tahibacter soli sp. nov. isolated from soil.</title>
        <authorList>
            <person name="Baek J.H."/>
            <person name="Lee J.K."/>
            <person name="Choi D.G."/>
            <person name="Jeon C.O."/>
        </authorList>
    </citation>
    <scope>NUCLEOTIDE SEQUENCE</scope>
    <source>
        <strain evidence="2">BL</strain>
    </source>
</reference>
<keyword evidence="3" id="KW-1185">Reference proteome</keyword>
<dbReference type="Proteomes" id="UP001139971">
    <property type="component" value="Unassembled WGS sequence"/>
</dbReference>
<feature type="chain" id="PRO_5040804857" description="Concanavalin A-like lectin/glucanase superfamily protein" evidence="1">
    <location>
        <begin position="23"/>
        <end position="211"/>
    </location>
</feature>
<gene>
    <name evidence="2" type="ORF">OD750_021515</name>
</gene>
<proteinExistence type="predicted"/>
<accession>A0A9X4BJI8</accession>